<evidence type="ECO:0000256" key="1">
    <source>
        <dbReference type="SAM" id="MobiDB-lite"/>
    </source>
</evidence>
<evidence type="ECO:0000313" key="3">
    <source>
        <dbReference type="Proteomes" id="UP000000763"/>
    </source>
</evidence>
<dbReference type="AlphaFoldDB" id="Q6K2X1"/>
<reference evidence="3" key="2">
    <citation type="journal article" date="2008" name="Nucleic Acids Res.">
        <title>The rice annotation project database (RAP-DB): 2008 update.</title>
        <authorList>
            <consortium name="The rice annotation project (RAP)"/>
        </authorList>
    </citation>
    <scope>GENOME REANNOTATION</scope>
    <source>
        <strain evidence="3">cv. Nipponbare</strain>
    </source>
</reference>
<organism evidence="2 3">
    <name type="scientific">Oryza sativa subsp. japonica</name>
    <name type="common">Rice</name>
    <dbReference type="NCBI Taxonomy" id="39947"/>
    <lineage>
        <taxon>Eukaryota</taxon>
        <taxon>Viridiplantae</taxon>
        <taxon>Streptophyta</taxon>
        <taxon>Embryophyta</taxon>
        <taxon>Tracheophyta</taxon>
        <taxon>Spermatophyta</taxon>
        <taxon>Magnoliopsida</taxon>
        <taxon>Liliopsida</taxon>
        <taxon>Poales</taxon>
        <taxon>Poaceae</taxon>
        <taxon>BOP clade</taxon>
        <taxon>Oryzoideae</taxon>
        <taxon>Oryzeae</taxon>
        <taxon>Oryzinae</taxon>
        <taxon>Oryza</taxon>
        <taxon>Oryza sativa</taxon>
    </lineage>
</organism>
<dbReference type="Proteomes" id="UP000000763">
    <property type="component" value="Chromosome 9"/>
</dbReference>
<feature type="region of interest" description="Disordered" evidence="1">
    <location>
        <begin position="30"/>
        <end position="107"/>
    </location>
</feature>
<gene>
    <name evidence="2" type="primary">OJ1512_E04.15</name>
</gene>
<accession>Q6K2X1</accession>
<sequence>MPPRTSCIGGSIAKVQRRCMAGGVEQGMEREIGDGGWPGHHQKPNRVGSHGYGNWRWRSRSQLKGSGALTRAPKPKPRMNPKKEHGVPLKRTTHPPTTADVMTRLAM</sequence>
<reference evidence="3" key="1">
    <citation type="journal article" date="2005" name="Nature">
        <title>The map-based sequence of the rice genome.</title>
        <authorList>
            <consortium name="International rice genome sequencing project (IRGSP)"/>
            <person name="Matsumoto T."/>
            <person name="Wu J."/>
            <person name="Kanamori H."/>
            <person name="Katayose Y."/>
            <person name="Fujisawa M."/>
            <person name="Namiki N."/>
            <person name="Mizuno H."/>
            <person name="Yamamoto K."/>
            <person name="Antonio B.A."/>
            <person name="Baba T."/>
            <person name="Sakata K."/>
            <person name="Nagamura Y."/>
            <person name="Aoki H."/>
            <person name="Arikawa K."/>
            <person name="Arita K."/>
            <person name="Bito T."/>
            <person name="Chiden Y."/>
            <person name="Fujitsuka N."/>
            <person name="Fukunaka R."/>
            <person name="Hamada M."/>
            <person name="Harada C."/>
            <person name="Hayashi A."/>
            <person name="Hijishita S."/>
            <person name="Honda M."/>
            <person name="Hosokawa S."/>
            <person name="Ichikawa Y."/>
            <person name="Idonuma A."/>
            <person name="Iijima M."/>
            <person name="Ikeda M."/>
            <person name="Ikeno M."/>
            <person name="Ito K."/>
            <person name="Ito S."/>
            <person name="Ito T."/>
            <person name="Ito Y."/>
            <person name="Ito Y."/>
            <person name="Iwabuchi A."/>
            <person name="Kamiya K."/>
            <person name="Karasawa W."/>
            <person name="Kurita K."/>
            <person name="Katagiri S."/>
            <person name="Kikuta A."/>
            <person name="Kobayashi H."/>
            <person name="Kobayashi N."/>
            <person name="Machita K."/>
            <person name="Maehara T."/>
            <person name="Masukawa M."/>
            <person name="Mizubayashi T."/>
            <person name="Mukai Y."/>
            <person name="Nagasaki H."/>
            <person name="Nagata Y."/>
            <person name="Naito S."/>
            <person name="Nakashima M."/>
            <person name="Nakama Y."/>
            <person name="Nakamichi Y."/>
            <person name="Nakamura M."/>
            <person name="Meguro A."/>
            <person name="Negishi M."/>
            <person name="Ohta I."/>
            <person name="Ohta T."/>
            <person name="Okamoto M."/>
            <person name="Ono N."/>
            <person name="Saji S."/>
            <person name="Sakaguchi M."/>
            <person name="Sakai K."/>
            <person name="Shibata M."/>
            <person name="Shimokawa T."/>
            <person name="Song J."/>
            <person name="Takazaki Y."/>
            <person name="Terasawa K."/>
            <person name="Tsugane M."/>
            <person name="Tsuji K."/>
            <person name="Ueda S."/>
            <person name="Waki K."/>
            <person name="Yamagata H."/>
            <person name="Yamamoto M."/>
            <person name="Yamamoto S."/>
            <person name="Yamane H."/>
            <person name="Yoshiki S."/>
            <person name="Yoshihara R."/>
            <person name="Yukawa K."/>
            <person name="Zhong H."/>
            <person name="Yano M."/>
            <person name="Yuan Q."/>
            <person name="Ouyang S."/>
            <person name="Liu J."/>
            <person name="Jones K.M."/>
            <person name="Gansberger K."/>
            <person name="Moffat K."/>
            <person name="Hill J."/>
            <person name="Bera J."/>
            <person name="Fadrosh D."/>
            <person name="Jin S."/>
            <person name="Johri S."/>
            <person name="Kim M."/>
            <person name="Overton L."/>
            <person name="Reardon M."/>
            <person name="Tsitrin T."/>
            <person name="Vuong H."/>
            <person name="Weaver B."/>
            <person name="Ciecko A."/>
            <person name="Tallon L."/>
            <person name="Jackson J."/>
            <person name="Pai G."/>
            <person name="Aken S.V."/>
            <person name="Utterback T."/>
            <person name="Reidmuller S."/>
            <person name="Feldblyum T."/>
            <person name="Hsiao J."/>
            <person name="Zismann V."/>
            <person name="Iobst S."/>
            <person name="de Vazeille A.R."/>
            <person name="Buell C.R."/>
            <person name="Ying K."/>
            <person name="Li Y."/>
            <person name="Lu T."/>
            <person name="Huang Y."/>
            <person name="Zhao Q."/>
            <person name="Feng Q."/>
            <person name="Zhang L."/>
            <person name="Zhu J."/>
            <person name="Weng Q."/>
            <person name="Mu J."/>
            <person name="Lu Y."/>
            <person name="Fan D."/>
            <person name="Liu Y."/>
            <person name="Guan J."/>
            <person name="Zhang Y."/>
            <person name="Yu S."/>
            <person name="Liu X."/>
            <person name="Zhang Y."/>
            <person name="Hong G."/>
            <person name="Han B."/>
            <person name="Choisne N."/>
            <person name="Demange N."/>
            <person name="Orjeda G."/>
            <person name="Samain S."/>
            <person name="Cattolico L."/>
            <person name="Pelletier E."/>
            <person name="Couloux A."/>
            <person name="Segurens B."/>
            <person name="Wincker P."/>
            <person name="D'Hont A."/>
            <person name="Scarpelli C."/>
            <person name="Weissenbach J."/>
            <person name="Salanoubat M."/>
            <person name="Quetier F."/>
            <person name="Yu Y."/>
            <person name="Kim H.R."/>
            <person name="Rambo T."/>
            <person name="Currie J."/>
            <person name="Collura K."/>
            <person name="Luo M."/>
            <person name="Yang T."/>
            <person name="Ammiraju J.S.S."/>
            <person name="Engler F."/>
            <person name="Soderlund C."/>
            <person name="Wing R.A."/>
            <person name="Palmer L.E."/>
            <person name="de la Bastide M."/>
            <person name="Spiegel L."/>
            <person name="Nascimento L."/>
            <person name="Zutavern T."/>
            <person name="O'Shaughnessy A."/>
            <person name="Dike S."/>
            <person name="Dedhia N."/>
            <person name="Preston R."/>
            <person name="Balija V."/>
            <person name="McCombie W.R."/>
            <person name="Chow T."/>
            <person name="Chen H."/>
            <person name="Chung M."/>
            <person name="Chen C."/>
            <person name="Shaw J."/>
            <person name="Wu H."/>
            <person name="Hsiao K."/>
            <person name="Chao Y."/>
            <person name="Chu M."/>
            <person name="Cheng C."/>
            <person name="Hour A."/>
            <person name="Lee P."/>
            <person name="Lin S."/>
            <person name="Lin Y."/>
            <person name="Liou J."/>
            <person name="Liu S."/>
            <person name="Hsing Y."/>
            <person name="Raghuvanshi S."/>
            <person name="Mohanty A."/>
            <person name="Bharti A.K."/>
            <person name="Gaur A."/>
            <person name="Gupta V."/>
            <person name="Kumar D."/>
            <person name="Ravi V."/>
            <person name="Vij S."/>
            <person name="Kapur A."/>
            <person name="Khurana P."/>
            <person name="Khurana P."/>
            <person name="Khurana J.P."/>
            <person name="Tyagi A.K."/>
            <person name="Gaikwad K."/>
            <person name="Singh A."/>
            <person name="Dalal V."/>
            <person name="Srivastava S."/>
            <person name="Dixit A."/>
            <person name="Pal A.K."/>
            <person name="Ghazi I.A."/>
            <person name="Yadav M."/>
            <person name="Pandit A."/>
            <person name="Bhargava A."/>
            <person name="Sureshbabu K."/>
            <person name="Batra K."/>
            <person name="Sharma T.R."/>
            <person name="Mohapatra T."/>
            <person name="Singh N.K."/>
            <person name="Messing J."/>
            <person name="Nelson A.B."/>
            <person name="Fuks G."/>
            <person name="Kavchok S."/>
            <person name="Keizer G."/>
            <person name="Linton E."/>
            <person name="Llaca V."/>
            <person name="Song R."/>
            <person name="Tanyolac B."/>
            <person name="Young S."/>
            <person name="Ho-Il K."/>
            <person name="Hahn J.H."/>
            <person name="Sangsakoo G."/>
            <person name="Vanavichit A."/>
            <person name="de Mattos Luiz.A.T."/>
            <person name="Zimmer P.D."/>
            <person name="Malone G."/>
            <person name="Dellagostin O."/>
            <person name="de Oliveira A.C."/>
            <person name="Bevan M."/>
            <person name="Bancroft I."/>
            <person name="Minx P."/>
            <person name="Cordum H."/>
            <person name="Wilson R."/>
            <person name="Cheng Z."/>
            <person name="Jin W."/>
            <person name="Jiang J."/>
            <person name="Leong S.A."/>
            <person name="Iwama H."/>
            <person name="Gojobori T."/>
            <person name="Itoh T."/>
            <person name="Niimura Y."/>
            <person name="Fujii Y."/>
            <person name="Habara T."/>
            <person name="Sakai H."/>
            <person name="Sato Y."/>
            <person name="Wilson G."/>
            <person name="Kumar K."/>
            <person name="McCouch S."/>
            <person name="Juretic N."/>
            <person name="Hoen D."/>
            <person name="Wright S."/>
            <person name="Bruskiewich R."/>
            <person name="Bureau T."/>
            <person name="Miyao A."/>
            <person name="Hirochika H."/>
            <person name="Nishikawa T."/>
            <person name="Kadowaki K."/>
            <person name="Sugiura M."/>
            <person name="Burr B."/>
            <person name="Sasaki T."/>
        </authorList>
    </citation>
    <scope>NUCLEOTIDE SEQUENCE [LARGE SCALE GENOMIC DNA]</scope>
    <source>
        <strain evidence="3">cv. Nipponbare</strain>
    </source>
</reference>
<dbReference type="EMBL" id="AP005744">
    <property type="protein sequence ID" value="BAD20016.1"/>
    <property type="molecule type" value="Genomic_DNA"/>
</dbReference>
<proteinExistence type="predicted"/>
<protein>
    <submittedName>
        <fullName evidence="2">Uncharacterized protein</fullName>
    </submittedName>
</protein>
<evidence type="ECO:0000313" key="2">
    <source>
        <dbReference type="EMBL" id="BAD20016.1"/>
    </source>
</evidence>
<name>Q6K2X1_ORYSJ</name>